<dbReference type="Pfam" id="PF03485">
    <property type="entry name" value="Arg_tRNA_synt_N"/>
    <property type="match status" value="1"/>
</dbReference>
<dbReference type="eggNOG" id="COG0018">
    <property type="taxonomic scope" value="Bacteria"/>
</dbReference>
<evidence type="ECO:0000259" key="13">
    <source>
        <dbReference type="SMART" id="SM00836"/>
    </source>
</evidence>
<organism evidence="15 16">
    <name type="scientific">Pontibacillus marinus BH030004 = DSM 16465</name>
    <dbReference type="NCBI Taxonomy" id="1385511"/>
    <lineage>
        <taxon>Bacteria</taxon>
        <taxon>Bacillati</taxon>
        <taxon>Bacillota</taxon>
        <taxon>Bacilli</taxon>
        <taxon>Bacillales</taxon>
        <taxon>Bacillaceae</taxon>
        <taxon>Pontibacillus</taxon>
    </lineage>
</organism>
<evidence type="ECO:0000256" key="11">
    <source>
        <dbReference type="HAMAP-Rule" id="MF_00123"/>
    </source>
</evidence>
<dbReference type="SUPFAM" id="SSF55190">
    <property type="entry name" value="Arginyl-tRNA synthetase (ArgRS), N-terminal 'additional' domain"/>
    <property type="match status" value="1"/>
</dbReference>
<evidence type="ECO:0000256" key="3">
    <source>
        <dbReference type="ARBA" id="ARBA00011245"/>
    </source>
</evidence>
<comment type="subcellular location">
    <subcellularLocation>
        <location evidence="1 11">Cytoplasm</location>
    </subcellularLocation>
</comment>
<dbReference type="EMBL" id="AVPF01000145">
    <property type="protein sequence ID" value="KGX83139.1"/>
    <property type="molecule type" value="Genomic_DNA"/>
</dbReference>
<dbReference type="InterPro" id="IPR014729">
    <property type="entry name" value="Rossmann-like_a/b/a_fold"/>
</dbReference>
<comment type="subunit">
    <text evidence="3 11">Monomer.</text>
</comment>
<dbReference type="Gene3D" id="3.30.1360.70">
    <property type="entry name" value="Arginyl tRNA synthetase N-terminal domain"/>
    <property type="match status" value="1"/>
</dbReference>
<dbReference type="InterPro" id="IPR036695">
    <property type="entry name" value="Arg-tRNA-synth_N_sf"/>
</dbReference>
<keyword evidence="7 11" id="KW-0067">ATP-binding</keyword>
<evidence type="ECO:0000256" key="4">
    <source>
        <dbReference type="ARBA" id="ARBA00022490"/>
    </source>
</evidence>
<dbReference type="EC" id="6.1.1.19" evidence="11"/>
<dbReference type="PRINTS" id="PR01038">
    <property type="entry name" value="TRNASYNTHARG"/>
</dbReference>
<keyword evidence="4 11" id="KW-0963">Cytoplasm</keyword>
<dbReference type="InterPro" id="IPR005148">
    <property type="entry name" value="Arg-tRNA-synth_N"/>
</dbReference>
<dbReference type="Gene3D" id="1.10.730.10">
    <property type="entry name" value="Isoleucyl-tRNA Synthetase, Domain 1"/>
    <property type="match status" value="1"/>
</dbReference>
<feature type="domain" description="DALR anticodon binding" evidence="13">
    <location>
        <begin position="452"/>
        <end position="565"/>
    </location>
</feature>
<accession>A0A0A5FTB7</accession>
<dbReference type="InterPro" id="IPR001278">
    <property type="entry name" value="Arg-tRNA-ligase"/>
</dbReference>
<dbReference type="GO" id="GO:0005737">
    <property type="term" value="C:cytoplasm"/>
    <property type="evidence" value="ECO:0007669"/>
    <property type="project" value="UniProtKB-SubCell"/>
</dbReference>
<reference evidence="15 16" key="1">
    <citation type="submission" date="2013-08" db="EMBL/GenBank/DDBJ databases">
        <authorList>
            <person name="Huang J."/>
            <person name="Wang G."/>
        </authorList>
    </citation>
    <scope>NUCLEOTIDE SEQUENCE [LARGE SCALE GENOMIC DNA]</scope>
    <source>
        <strain evidence="15 16">BH030004</strain>
    </source>
</reference>
<sequence length="565" mass="64542">MNYQNEIITILHQPLQNKLSAEQIENLIETPKHTHMGDVALPCFELSKIERKNPAQIALELAPQLNTENTIISQVEAAGPYVNFFLDKSQFATQLLKTIITEGQQYGTQSYGAGKTITMDVSHPNIAKPFSMGHLRSTVIGNAIGNLLEKTGYNVERLNYLGDWGTQFGKLIAAYKLWGDEEKVRANPIQELLNLYVYFHEKAEEDSSLDQLGRDWFKKLEQGDEEATKLWKWFREESLEAFQTIYDLLHVSFDSYKGESSFHAQSDQIIEMLDQKGLLEESDGAQVVRLDDLNMPPALIKKSDGTTLYTTRDLAAAIYRKETYQHAESLYVVGNEQSLHFNQVRAVLHKLGYDWSDEITHIAFGMMLKDGKKMSTRKGKVVFLEEALEKAIQYAKENVEEKNPDLAQKDEVARKIGVGAVIFHDLKNDRRNDIEFSYDEMLRFDGDTAPYLQYTYARAKSILRKAGATSTSYQFHEADWNYAWPIIQKLASFPEVIQQAVYYYDPSKMAKYLLKLAQHFNSYYANVRILEESPYQPSRLALVESVSVVIKEGLSLLGIEAPEEM</sequence>
<evidence type="ECO:0000256" key="10">
    <source>
        <dbReference type="ARBA" id="ARBA00049339"/>
    </source>
</evidence>
<dbReference type="HAMAP" id="MF_00123">
    <property type="entry name" value="Arg_tRNA_synth"/>
    <property type="match status" value="1"/>
</dbReference>
<keyword evidence="5 11" id="KW-0436">Ligase</keyword>
<dbReference type="GO" id="GO:0006420">
    <property type="term" value="P:arginyl-tRNA aminoacylation"/>
    <property type="evidence" value="ECO:0007669"/>
    <property type="project" value="UniProtKB-UniRule"/>
</dbReference>
<evidence type="ECO:0000256" key="12">
    <source>
        <dbReference type="RuleBase" id="RU363038"/>
    </source>
</evidence>
<dbReference type="RefSeq" id="WP_027448121.1">
    <property type="nucleotide sequence ID" value="NZ_AVPF01000145.1"/>
</dbReference>
<dbReference type="PANTHER" id="PTHR11956:SF5">
    <property type="entry name" value="ARGININE--TRNA LIGASE, CYTOPLASMIC"/>
    <property type="match status" value="1"/>
</dbReference>
<dbReference type="NCBIfam" id="TIGR00456">
    <property type="entry name" value="argS"/>
    <property type="match status" value="1"/>
</dbReference>
<dbReference type="FunFam" id="3.40.50.620:FF:000116">
    <property type="entry name" value="Arginine--tRNA ligase"/>
    <property type="match status" value="1"/>
</dbReference>
<dbReference type="PANTHER" id="PTHR11956">
    <property type="entry name" value="ARGINYL-TRNA SYNTHETASE"/>
    <property type="match status" value="1"/>
</dbReference>
<evidence type="ECO:0000256" key="6">
    <source>
        <dbReference type="ARBA" id="ARBA00022741"/>
    </source>
</evidence>
<dbReference type="GO" id="GO:0004814">
    <property type="term" value="F:arginine-tRNA ligase activity"/>
    <property type="evidence" value="ECO:0007669"/>
    <property type="project" value="UniProtKB-UniRule"/>
</dbReference>
<dbReference type="Proteomes" id="UP000030403">
    <property type="component" value="Unassembled WGS sequence"/>
</dbReference>
<feature type="domain" description="Arginyl tRNA synthetase N-terminal" evidence="14">
    <location>
        <begin position="5"/>
        <end position="86"/>
    </location>
</feature>
<dbReference type="InterPro" id="IPR035684">
    <property type="entry name" value="ArgRS_core"/>
</dbReference>
<dbReference type="InterPro" id="IPR008909">
    <property type="entry name" value="DALR_anticod-bd"/>
</dbReference>
<dbReference type="FunFam" id="1.10.730.10:FF:000006">
    <property type="entry name" value="Arginyl-tRNA synthetase 2, mitochondrial"/>
    <property type="match status" value="1"/>
</dbReference>
<dbReference type="AlphaFoldDB" id="A0A0A5FTB7"/>
<dbReference type="OrthoDB" id="9805987at2"/>
<dbReference type="SUPFAM" id="SSF52374">
    <property type="entry name" value="Nucleotidylyl transferase"/>
    <property type="match status" value="1"/>
</dbReference>
<comment type="caution">
    <text evidence="15">The sequence shown here is derived from an EMBL/GenBank/DDBJ whole genome shotgun (WGS) entry which is preliminary data.</text>
</comment>
<evidence type="ECO:0000313" key="15">
    <source>
        <dbReference type="EMBL" id="KGX83139.1"/>
    </source>
</evidence>
<dbReference type="CDD" id="cd07956">
    <property type="entry name" value="Anticodon_Ia_Arg"/>
    <property type="match status" value="1"/>
</dbReference>
<dbReference type="STRING" id="1385511.GCA_000425225_00685"/>
<feature type="short sequence motif" description="'HIGH' region" evidence="11">
    <location>
        <begin position="124"/>
        <end position="134"/>
    </location>
</feature>
<dbReference type="CDD" id="cd00671">
    <property type="entry name" value="ArgRS_core"/>
    <property type="match status" value="1"/>
</dbReference>
<keyword evidence="9 11" id="KW-0030">Aminoacyl-tRNA synthetase</keyword>
<protein>
    <recommendedName>
        <fullName evidence="11">Arginine--tRNA ligase</fullName>
        <ecNumber evidence="11">6.1.1.19</ecNumber>
    </recommendedName>
    <alternativeName>
        <fullName evidence="11">Arginyl-tRNA synthetase</fullName>
        <shortName evidence="11">ArgRS</shortName>
    </alternativeName>
</protein>
<gene>
    <name evidence="11" type="primary">argS</name>
    <name evidence="15" type="ORF">N783_06035</name>
</gene>
<evidence type="ECO:0000256" key="2">
    <source>
        <dbReference type="ARBA" id="ARBA00005594"/>
    </source>
</evidence>
<dbReference type="SMART" id="SM01016">
    <property type="entry name" value="Arg_tRNA_synt_N"/>
    <property type="match status" value="1"/>
</dbReference>
<evidence type="ECO:0000256" key="1">
    <source>
        <dbReference type="ARBA" id="ARBA00004496"/>
    </source>
</evidence>
<evidence type="ECO:0000256" key="5">
    <source>
        <dbReference type="ARBA" id="ARBA00022598"/>
    </source>
</evidence>
<dbReference type="Gene3D" id="3.40.50.620">
    <property type="entry name" value="HUPs"/>
    <property type="match status" value="1"/>
</dbReference>
<comment type="catalytic activity">
    <reaction evidence="10 11">
        <text>tRNA(Arg) + L-arginine + ATP = L-arginyl-tRNA(Arg) + AMP + diphosphate</text>
        <dbReference type="Rhea" id="RHEA:20301"/>
        <dbReference type="Rhea" id="RHEA-COMP:9658"/>
        <dbReference type="Rhea" id="RHEA-COMP:9673"/>
        <dbReference type="ChEBI" id="CHEBI:30616"/>
        <dbReference type="ChEBI" id="CHEBI:32682"/>
        <dbReference type="ChEBI" id="CHEBI:33019"/>
        <dbReference type="ChEBI" id="CHEBI:78442"/>
        <dbReference type="ChEBI" id="CHEBI:78513"/>
        <dbReference type="ChEBI" id="CHEBI:456215"/>
        <dbReference type="EC" id="6.1.1.19"/>
    </reaction>
</comment>
<dbReference type="InterPro" id="IPR009080">
    <property type="entry name" value="tRNAsynth_Ia_anticodon-bd"/>
</dbReference>
<evidence type="ECO:0000259" key="14">
    <source>
        <dbReference type="SMART" id="SM01016"/>
    </source>
</evidence>
<evidence type="ECO:0000256" key="8">
    <source>
        <dbReference type="ARBA" id="ARBA00022917"/>
    </source>
</evidence>
<dbReference type="Pfam" id="PF05746">
    <property type="entry name" value="DALR_1"/>
    <property type="match status" value="1"/>
</dbReference>
<evidence type="ECO:0000313" key="16">
    <source>
        <dbReference type="Proteomes" id="UP000030403"/>
    </source>
</evidence>
<name>A0A0A5FTB7_9BACI</name>
<keyword evidence="6 11" id="KW-0547">Nucleotide-binding</keyword>
<comment type="similarity">
    <text evidence="2 11 12">Belongs to the class-I aminoacyl-tRNA synthetase family.</text>
</comment>
<dbReference type="SUPFAM" id="SSF47323">
    <property type="entry name" value="Anticodon-binding domain of a subclass of class I aminoacyl-tRNA synthetases"/>
    <property type="match status" value="1"/>
</dbReference>
<evidence type="ECO:0000256" key="7">
    <source>
        <dbReference type="ARBA" id="ARBA00022840"/>
    </source>
</evidence>
<dbReference type="SMART" id="SM00836">
    <property type="entry name" value="DALR_1"/>
    <property type="match status" value="1"/>
</dbReference>
<evidence type="ECO:0000256" key="9">
    <source>
        <dbReference type="ARBA" id="ARBA00023146"/>
    </source>
</evidence>
<dbReference type="Pfam" id="PF00750">
    <property type="entry name" value="tRNA-synt_1d"/>
    <property type="match status" value="1"/>
</dbReference>
<dbReference type="GO" id="GO:0005524">
    <property type="term" value="F:ATP binding"/>
    <property type="evidence" value="ECO:0007669"/>
    <property type="project" value="UniProtKB-UniRule"/>
</dbReference>
<proteinExistence type="inferred from homology"/>
<keyword evidence="16" id="KW-1185">Reference proteome</keyword>
<keyword evidence="8 11" id="KW-0648">Protein biosynthesis</keyword>